<accession>A0A2A2K1U9</accession>
<dbReference type="InterPro" id="IPR024083">
    <property type="entry name" value="Fumarase/histidase_N"/>
</dbReference>
<gene>
    <name evidence="4" type="ORF">WR25_08701</name>
</gene>
<dbReference type="PRINTS" id="PR00149">
    <property type="entry name" value="FUMRATELYASE"/>
</dbReference>
<dbReference type="GO" id="GO:0006108">
    <property type="term" value="P:malate metabolic process"/>
    <property type="evidence" value="ECO:0007669"/>
    <property type="project" value="TreeGrafter"/>
</dbReference>
<dbReference type="GO" id="GO:0006106">
    <property type="term" value="P:fumarate metabolic process"/>
    <property type="evidence" value="ECO:0007669"/>
    <property type="project" value="InterPro"/>
</dbReference>
<dbReference type="STRING" id="2018661.A0A2A2K1U9"/>
<keyword evidence="5" id="KW-1185">Reference proteome</keyword>
<dbReference type="PANTHER" id="PTHR11444">
    <property type="entry name" value="ASPARTATEAMMONIA/ARGININOSUCCINATE/ADENYLOSUCCINATE LYASE"/>
    <property type="match status" value="1"/>
</dbReference>
<dbReference type="EMBL" id="LIAE01009859">
    <property type="protein sequence ID" value="PAV67957.1"/>
    <property type="molecule type" value="Genomic_DNA"/>
</dbReference>
<dbReference type="InterPro" id="IPR008948">
    <property type="entry name" value="L-Aspartase-like"/>
</dbReference>
<evidence type="ECO:0000259" key="3">
    <source>
        <dbReference type="Pfam" id="PF00206"/>
    </source>
</evidence>
<evidence type="ECO:0000313" key="5">
    <source>
        <dbReference type="Proteomes" id="UP000218231"/>
    </source>
</evidence>
<dbReference type="InterPro" id="IPR005677">
    <property type="entry name" value="Fum_hydII"/>
</dbReference>
<evidence type="ECO:0000256" key="2">
    <source>
        <dbReference type="ARBA" id="ARBA00012921"/>
    </source>
</evidence>
<dbReference type="InterPro" id="IPR000362">
    <property type="entry name" value="Fumarate_lyase_fam"/>
</dbReference>
<dbReference type="SUPFAM" id="SSF48557">
    <property type="entry name" value="L-aspartase-like"/>
    <property type="match status" value="1"/>
</dbReference>
<dbReference type="InterPro" id="IPR022761">
    <property type="entry name" value="Fumarate_lyase_N"/>
</dbReference>
<sequence length="207" mass="22075">MTTRTETDSIGLIEVPADAYWGAQTERSLENFPFGPRERMPVEIAHALAIVKQAAARVNRRHGLDAHKADAIEAAAAAIVAGDLDDQFPLVVWQTGSGTQSNMNVNEVIAGHANEALAGTRGGKTPVHPNDDVNRGQSSNDSFPTALHVAAALAVTQQLYPALDRLHAALDAKAVEWRDLVKIGRTHLQDATPLTLGQEAARRSAPA</sequence>
<dbReference type="EC" id="4.2.1.2" evidence="2"/>
<name>A0A2A2K1U9_9BILA</name>
<dbReference type="Gene3D" id="1.20.200.10">
    <property type="entry name" value="Fumarase/aspartase (Central domain)"/>
    <property type="match status" value="1"/>
</dbReference>
<dbReference type="PANTHER" id="PTHR11444:SF1">
    <property type="entry name" value="FUMARATE HYDRATASE, MITOCHONDRIAL"/>
    <property type="match status" value="1"/>
</dbReference>
<dbReference type="AlphaFoldDB" id="A0A2A2K1U9"/>
<dbReference type="OrthoDB" id="1738025at2759"/>
<proteinExistence type="inferred from homology"/>
<evidence type="ECO:0000256" key="1">
    <source>
        <dbReference type="ARBA" id="ARBA00009084"/>
    </source>
</evidence>
<feature type="domain" description="Fumarate lyase N-terminal" evidence="3">
    <location>
        <begin position="13"/>
        <end position="200"/>
    </location>
</feature>
<protein>
    <recommendedName>
        <fullName evidence="2">fumarate hydratase</fullName>
        <ecNumber evidence="2">4.2.1.2</ecNumber>
    </recommendedName>
</protein>
<dbReference type="GO" id="GO:0004333">
    <property type="term" value="F:fumarate hydratase activity"/>
    <property type="evidence" value="ECO:0007669"/>
    <property type="project" value="UniProtKB-EC"/>
</dbReference>
<comment type="caution">
    <text evidence="4">The sequence shown here is derived from an EMBL/GenBank/DDBJ whole genome shotgun (WGS) entry which is preliminary data.</text>
</comment>
<dbReference type="FunFam" id="1.10.275.10:FF:000001">
    <property type="entry name" value="Fumarate hydratase, mitochondrial"/>
    <property type="match status" value="1"/>
</dbReference>
<organism evidence="4 5">
    <name type="scientific">Diploscapter pachys</name>
    <dbReference type="NCBI Taxonomy" id="2018661"/>
    <lineage>
        <taxon>Eukaryota</taxon>
        <taxon>Metazoa</taxon>
        <taxon>Ecdysozoa</taxon>
        <taxon>Nematoda</taxon>
        <taxon>Chromadorea</taxon>
        <taxon>Rhabditida</taxon>
        <taxon>Rhabditina</taxon>
        <taxon>Rhabditomorpha</taxon>
        <taxon>Rhabditoidea</taxon>
        <taxon>Rhabditidae</taxon>
        <taxon>Diploscapter</taxon>
    </lineage>
</organism>
<dbReference type="UniPathway" id="UPA00223">
    <property type="reaction ID" value="UER01007"/>
</dbReference>
<reference evidence="4 5" key="1">
    <citation type="journal article" date="2017" name="Curr. Biol.">
        <title>Genome architecture and evolution of a unichromosomal asexual nematode.</title>
        <authorList>
            <person name="Fradin H."/>
            <person name="Zegar C."/>
            <person name="Gutwein M."/>
            <person name="Lucas J."/>
            <person name="Kovtun M."/>
            <person name="Corcoran D."/>
            <person name="Baugh L.R."/>
            <person name="Kiontke K."/>
            <person name="Gunsalus K."/>
            <person name="Fitch D.H."/>
            <person name="Piano F."/>
        </authorList>
    </citation>
    <scope>NUCLEOTIDE SEQUENCE [LARGE SCALE GENOMIC DNA]</scope>
    <source>
        <strain evidence="4">PF1309</strain>
    </source>
</reference>
<dbReference type="Gene3D" id="1.10.275.10">
    <property type="entry name" value="Fumarase/aspartase (N-terminal domain)"/>
    <property type="match status" value="1"/>
</dbReference>
<comment type="similarity">
    <text evidence="1">Belongs to the class-II fumarase/aspartase family. Fumarase subfamily.</text>
</comment>
<dbReference type="Proteomes" id="UP000218231">
    <property type="component" value="Unassembled WGS sequence"/>
</dbReference>
<dbReference type="Pfam" id="PF00206">
    <property type="entry name" value="Lyase_1"/>
    <property type="match status" value="1"/>
</dbReference>
<dbReference type="GO" id="GO:0006099">
    <property type="term" value="P:tricarboxylic acid cycle"/>
    <property type="evidence" value="ECO:0007669"/>
    <property type="project" value="UniProtKB-UniPathway"/>
</dbReference>
<dbReference type="GO" id="GO:0005739">
    <property type="term" value="C:mitochondrion"/>
    <property type="evidence" value="ECO:0007669"/>
    <property type="project" value="TreeGrafter"/>
</dbReference>
<evidence type="ECO:0000313" key="4">
    <source>
        <dbReference type="EMBL" id="PAV67957.1"/>
    </source>
</evidence>